<reference evidence="1" key="1">
    <citation type="journal article" date="2014" name="Int. J. Syst. Evol. Microbiol.">
        <title>Complete genome sequence of Corynebacterium casei LMG S-19264T (=DSM 44701T), isolated from a smear-ripened cheese.</title>
        <authorList>
            <consortium name="US DOE Joint Genome Institute (JGI-PGF)"/>
            <person name="Walter F."/>
            <person name="Albersmeier A."/>
            <person name="Kalinowski J."/>
            <person name="Ruckert C."/>
        </authorList>
    </citation>
    <scope>NUCLEOTIDE SEQUENCE</scope>
    <source>
        <strain evidence="1">KCTC 23714</strain>
    </source>
</reference>
<dbReference type="Proteomes" id="UP000628984">
    <property type="component" value="Unassembled WGS sequence"/>
</dbReference>
<evidence type="ECO:0000313" key="1">
    <source>
        <dbReference type="EMBL" id="GGW25056.1"/>
    </source>
</evidence>
<evidence type="ECO:0000313" key="2">
    <source>
        <dbReference type="Proteomes" id="UP000628984"/>
    </source>
</evidence>
<keyword evidence="2" id="KW-1185">Reference proteome</keyword>
<name>A0A918MH66_9RHOB</name>
<organism evidence="1 2">
    <name type="scientific">Gemmobacter lanyuensis</name>
    <dbReference type="NCBI Taxonomy" id="1054497"/>
    <lineage>
        <taxon>Bacteria</taxon>
        <taxon>Pseudomonadati</taxon>
        <taxon>Pseudomonadota</taxon>
        <taxon>Alphaproteobacteria</taxon>
        <taxon>Rhodobacterales</taxon>
        <taxon>Paracoccaceae</taxon>
        <taxon>Gemmobacter</taxon>
    </lineage>
</organism>
<reference evidence="1" key="2">
    <citation type="submission" date="2020-09" db="EMBL/GenBank/DDBJ databases">
        <authorList>
            <person name="Sun Q."/>
            <person name="Kim S."/>
        </authorList>
    </citation>
    <scope>NUCLEOTIDE SEQUENCE</scope>
    <source>
        <strain evidence="1">KCTC 23714</strain>
    </source>
</reference>
<accession>A0A918MH66</accession>
<dbReference type="EMBL" id="BMYQ01000002">
    <property type="protein sequence ID" value="GGW25056.1"/>
    <property type="molecule type" value="Genomic_DNA"/>
</dbReference>
<proteinExistence type="predicted"/>
<dbReference type="RefSeq" id="WP_189632813.1">
    <property type="nucleotide sequence ID" value="NZ_BMYQ01000002.1"/>
</dbReference>
<dbReference type="Pfam" id="PF13279">
    <property type="entry name" value="4HBT_2"/>
    <property type="match status" value="1"/>
</dbReference>
<protein>
    <submittedName>
        <fullName evidence="1">4-hydroxybenzoyl-CoA thioesterase</fullName>
    </submittedName>
</protein>
<sequence length="139" mass="15902">MIYRRPIQIEFNHCDPAGIVFYPRYFEMTNSVIENFFAEVLHYPFARIHMEEHAGVPTVKIAAEFYAPSRLGDVLTFALEVERIGRASATVMLRGAVGPEARMQAQITLVWVMPDGRSAPWPEVIRNRLTAFMETRDDA</sequence>
<dbReference type="SUPFAM" id="SSF54637">
    <property type="entry name" value="Thioesterase/thiol ester dehydrase-isomerase"/>
    <property type="match status" value="1"/>
</dbReference>
<comment type="caution">
    <text evidence="1">The sequence shown here is derived from an EMBL/GenBank/DDBJ whole genome shotgun (WGS) entry which is preliminary data.</text>
</comment>
<dbReference type="InterPro" id="IPR029069">
    <property type="entry name" value="HotDog_dom_sf"/>
</dbReference>
<dbReference type="AlphaFoldDB" id="A0A918MH66"/>
<dbReference type="CDD" id="cd00586">
    <property type="entry name" value="4HBT"/>
    <property type="match status" value="1"/>
</dbReference>
<gene>
    <name evidence="1" type="ORF">GCM10011452_10730</name>
</gene>
<dbReference type="Gene3D" id="3.10.129.10">
    <property type="entry name" value="Hotdog Thioesterase"/>
    <property type="match status" value="1"/>
</dbReference>